<dbReference type="PROSITE" id="PS01124">
    <property type="entry name" value="HTH_ARAC_FAMILY_2"/>
    <property type="match status" value="1"/>
</dbReference>
<dbReference type="eggNOG" id="COG2207">
    <property type="taxonomic scope" value="Bacteria"/>
</dbReference>
<dbReference type="SMART" id="SM00342">
    <property type="entry name" value="HTH_ARAC"/>
    <property type="match status" value="1"/>
</dbReference>
<dbReference type="SUPFAM" id="SSF46689">
    <property type="entry name" value="Homeodomain-like"/>
    <property type="match status" value="1"/>
</dbReference>
<keyword evidence="6" id="KW-1185">Reference proteome</keyword>
<name>F5Z924_ALTNA</name>
<dbReference type="AlphaFoldDB" id="F5Z924"/>
<dbReference type="OrthoDB" id="6079354at2"/>
<dbReference type="GO" id="GO:0003700">
    <property type="term" value="F:DNA-binding transcription factor activity"/>
    <property type="evidence" value="ECO:0007669"/>
    <property type="project" value="InterPro"/>
</dbReference>
<dbReference type="InterPro" id="IPR009057">
    <property type="entry name" value="Homeodomain-like_sf"/>
</dbReference>
<evidence type="ECO:0000313" key="6">
    <source>
        <dbReference type="Proteomes" id="UP000000683"/>
    </source>
</evidence>
<dbReference type="Pfam" id="PF12833">
    <property type="entry name" value="HTH_18"/>
    <property type="match status" value="1"/>
</dbReference>
<dbReference type="RefSeq" id="WP_013784502.1">
    <property type="nucleotide sequence ID" value="NC_015554.1"/>
</dbReference>
<dbReference type="KEGG" id="alt:ambt_10205"/>
<protein>
    <submittedName>
        <fullName evidence="5">AraC family transcriptional regulator</fullName>
    </submittedName>
</protein>
<organism evidence="5 6">
    <name type="scientific">Alteromonas naphthalenivorans</name>
    <dbReference type="NCBI Taxonomy" id="715451"/>
    <lineage>
        <taxon>Bacteria</taxon>
        <taxon>Pseudomonadati</taxon>
        <taxon>Pseudomonadota</taxon>
        <taxon>Gammaproteobacteria</taxon>
        <taxon>Alteromonadales</taxon>
        <taxon>Alteromonadaceae</taxon>
        <taxon>Alteromonas/Salinimonas group</taxon>
        <taxon>Alteromonas</taxon>
    </lineage>
</organism>
<dbReference type="PANTHER" id="PTHR47894:SF1">
    <property type="entry name" value="HTH-TYPE TRANSCRIPTIONAL REGULATOR VQSM"/>
    <property type="match status" value="1"/>
</dbReference>
<dbReference type="GO" id="GO:0000976">
    <property type="term" value="F:transcription cis-regulatory region binding"/>
    <property type="evidence" value="ECO:0007669"/>
    <property type="project" value="TreeGrafter"/>
</dbReference>
<proteinExistence type="predicted"/>
<dbReference type="Gene3D" id="1.10.10.60">
    <property type="entry name" value="Homeodomain-like"/>
    <property type="match status" value="1"/>
</dbReference>
<evidence type="ECO:0000313" key="5">
    <source>
        <dbReference type="EMBL" id="AEF03567.1"/>
    </source>
</evidence>
<dbReference type="HOGENOM" id="CLU_047522_3_5_6"/>
<accession>F5Z924</accession>
<evidence type="ECO:0000256" key="3">
    <source>
        <dbReference type="ARBA" id="ARBA00023163"/>
    </source>
</evidence>
<dbReference type="InterPro" id="IPR018060">
    <property type="entry name" value="HTH_AraC"/>
</dbReference>
<dbReference type="PANTHER" id="PTHR47894">
    <property type="entry name" value="HTH-TYPE TRANSCRIPTIONAL REGULATOR GADX"/>
    <property type="match status" value="1"/>
</dbReference>
<evidence type="ECO:0000256" key="2">
    <source>
        <dbReference type="ARBA" id="ARBA00023125"/>
    </source>
</evidence>
<dbReference type="GO" id="GO:0005829">
    <property type="term" value="C:cytosol"/>
    <property type="evidence" value="ECO:0007669"/>
    <property type="project" value="TreeGrafter"/>
</dbReference>
<keyword evidence="3" id="KW-0804">Transcription</keyword>
<evidence type="ECO:0000259" key="4">
    <source>
        <dbReference type="PROSITE" id="PS01124"/>
    </source>
</evidence>
<keyword evidence="1" id="KW-0805">Transcription regulation</keyword>
<dbReference type="Proteomes" id="UP000000683">
    <property type="component" value="Chromosome"/>
</dbReference>
<sequence length="378" mass="42043">MIASSVVTSGETQRPVKTLSPVPVTQSDKVIPAYHLVNAVLDVAIPRGASKDRILRGTGIFDDSLTVNTRISAKQCIALFSNVRGQCKGNDVSFLIGKSLGGVWLREDIANIKRSQNLEQAIEALTAIRWGSIPLVSFKRFSLQDKYIWVLQDTMGCEKRGAHKLWPFIAELYLSMLVALLKQWTGTRLPLSFTIDSERPRNVQDFETYLGLRVAFHSPLMSITLPKSCMTSAFPFADEKAGNVQGDIQGDVQGDIQGEAQRSLAYQQTPASPQHTPNLSLLDYIRIQTLQEPQKGLADLARNLGCSTATLKRKLSDHNYTYRGLSEEARRQQAIVLLALKKLNNEQSASQMAFSDLPNFRRTIKRLTGLTPSELRAR</sequence>
<gene>
    <name evidence="5" type="ordered locus">ambt_10205</name>
</gene>
<dbReference type="EMBL" id="CP002339">
    <property type="protein sequence ID" value="AEF03567.1"/>
    <property type="molecule type" value="Genomic_DNA"/>
</dbReference>
<evidence type="ECO:0000256" key="1">
    <source>
        <dbReference type="ARBA" id="ARBA00023015"/>
    </source>
</evidence>
<reference evidence="5 6" key="1">
    <citation type="journal article" date="2011" name="J. Bacteriol.">
        <title>Complete genome sequence of the polycyclic aromatic hydrocarbon-degrading bacterium Alteromonas sp. strain SN2.</title>
        <authorList>
            <person name="Jin H.M."/>
            <person name="Jeong H."/>
            <person name="Moon E.J."/>
            <person name="Math R.K."/>
            <person name="Lee K."/>
            <person name="Kim H.J."/>
            <person name="Jeon C.O."/>
            <person name="Oh T.K."/>
            <person name="Kim J.F."/>
        </authorList>
    </citation>
    <scope>NUCLEOTIDE SEQUENCE [LARGE SCALE GENOMIC DNA]</scope>
    <source>
        <strain evidence="6">JCM 17741 / KACC 18427 / KCTC 11700BP / SN2</strain>
    </source>
</reference>
<feature type="domain" description="HTH araC/xylS-type" evidence="4">
    <location>
        <begin position="279"/>
        <end position="378"/>
    </location>
</feature>
<keyword evidence="2" id="KW-0238">DNA-binding</keyword>